<name>A0A0L0CXE6_PLAFA</name>
<protein>
    <submittedName>
        <fullName evidence="2">Uncharacterized protein</fullName>
    </submittedName>
</protein>
<dbReference type="AlphaFoldDB" id="A0A0L0CXE6"/>
<sequence length="128" mass="14943">MKFIPIFLDYPNAVVTIKKIGGISLISFKEYNLSLYSLTHYLNMLGFYNSHDDTSFHVPSKSSVEVLRLRPKEGRNHNQGNRLGEIMGVIEKIYRKKNEEGKKKKKEEEEQQQQIRERKKEGKGKEGE</sequence>
<dbReference type="EMBL" id="GG663998">
    <property type="protein sequence ID" value="KNC36054.1"/>
    <property type="molecule type" value="Genomic_DNA"/>
</dbReference>
<proteinExistence type="predicted"/>
<feature type="compositionally biased region" description="Basic and acidic residues" evidence="1">
    <location>
        <begin position="115"/>
        <end position="128"/>
    </location>
</feature>
<dbReference type="Proteomes" id="UP000054566">
    <property type="component" value="Unassembled WGS sequence"/>
</dbReference>
<evidence type="ECO:0000256" key="1">
    <source>
        <dbReference type="SAM" id="MobiDB-lite"/>
    </source>
</evidence>
<reference evidence="3" key="1">
    <citation type="submission" date="2015-07" db="EMBL/GenBank/DDBJ databases">
        <title>Annotation of Plasmodium falciparum RAJ116.</title>
        <authorList>
            <consortium name="The Broad Institute Genome Sequencing Platform"/>
            <person name="Volkman S.K."/>
            <person name="Neafsey D.E."/>
            <person name="Dash A.P."/>
            <person name="Chitnis C.E."/>
            <person name="Hartl D.L."/>
            <person name="Young S.K."/>
            <person name="Zeng Q."/>
            <person name="Koehrsen M."/>
            <person name="Alvarado L."/>
            <person name="Berlin A."/>
            <person name="Borenstein D."/>
            <person name="Chapman S.B."/>
            <person name="Chen Z."/>
            <person name="Engels R."/>
            <person name="Freedman E."/>
            <person name="Gellesch M."/>
            <person name="Goldberg J."/>
            <person name="Griggs A."/>
            <person name="Gujja S."/>
            <person name="Heilman E.R."/>
            <person name="Heiman D.I."/>
            <person name="Howarth C."/>
            <person name="Jen D."/>
            <person name="Larson L."/>
            <person name="Mehta T."/>
            <person name="Neiman D."/>
            <person name="Park D."/>
            <person name="Pearson M."/>
            <person name="Roberts A."/>
            <person name="Saif S."/>
            <person name="Shea T."/>
            <person name="Shenoy N."/>
            <person name="Sisk P."/>
            <person name="Stolte C."/>
            <person name="Sykes S."/>
            <person name="Walk T."/>
            <person name="White J."/>
            <person name="Yandava C."/>
            <person name="Haas B."/>
            <person name="Henn M.R."/>
            <person name="Nusbaum C."/>
            <person name="Birren B."/>
        </authorList>
    </citation>
    <scope>NUCLEOTIDE SEQUENCE [LARGE SCALE GENOMIC DNA]</scope>
    <source>
        <strain evidence="3">RAJ116</strain>
    </source>
</reference>
<organism evidence="2 3">
    <name type="scientific">Plasmodium falciparum RAJ116</name>
    <dbReference type="NCBI Taxonomy" id="580058"/>
    <lineage>
        <taxon>Eukaryota</taxon>
        <taxon>Sar</taxon>
        <taxon>Alveolata</taxon>
        <taxon>Apicomplexa</taxon>
        <taxon>Aconoidasida</taxon>
        <taxon>Haemosporida</taxon>
        <taxon>Plasmodiidae</taxon>
        <taxon>Plasmodium</taxon>
        <taxon>Plasmodium (Laverania)</taxon>
    </lineage>
</organism>
<gene>
    <name evidence="2" type="ORF">PFLG_00996</name>
</gene>
<feature type="region of interest" description="Disordered" evidence="1">
    <location>
        <begin position="97"/>
        <end position="128"/>
    </location>
</feature>
<feature type="compositionally biased region" description="Basic and acidic residues" evidence="1">
    <location>
        <begin position="97"/>
        <end position="108"/>
    </location>
</feature>
<evidence type="ECO:0000313" key="2">
    <source>
        <dbReference type="EMBL" id="KNC36054.1"/>
    </source>
</evidence>
<evidence type="ECO:0000313" key="3">
    <source>
        <dbReference type="Proteomes" id="UP000054566"/>
    </source>
</evidence>
<accession>A0A0L0CXE6</accession>
<reference evidence="3" key="2">
    <citation type="submission" date="2015-07" db="EMBL/GenBank/DDBJ databases">
        <title>The genome sequence of Plasmodium falciparum RAJ116.</title>
        <authorList>
            <consortium name="The Broad Institute Genome Sequencing Platform"/>
            <person name="Volkman S.K."/>
            <person name="Neafsey D.E."/>
            <person name="Dash A.P."/>
            <person name="Chitnis C.E."/>
            <person name="Hartl D.L."/>
            <person name="Young S.K."/>
            <person name="Kodira C.D."/>
            <person name="Zeng Q."/>
            <person name="Koehrsen M."/>
            <person name="Godfrey P."/>
            <person name="Alvarado L."/>
            <person name="Berlin A."/>
            <person name="Borenstein D."/>
            <person name="Chen Z."/>
            <person name="Engels R."/>
            <person name="Freedman E."/>
            <person name="Gellesch M."/>
            <person name="Goldberg J."/>
            <person name="Griggs A."/>
            <person name="Gujja S."/>
            <person name="Heiman D."/>
            <person name="Hepburn T."/>
            <person name="Howarth C."/>
            <person name="Jen D."/>
            <person name="Larson L."/>
            <person name="Lewis B."/>
            <person name="Mehta T."/>
            <person name="Park D."/>
            <person name="Pearson M."/>
            <person name="Roberts A."/>
            <person name="Saif S."/>
            <person name="Shea T."/>
            <person name="Shenoy N."/>
            <person name="Sisk P."/>
            <person name="Stolte C."/>
            <person name="Sykes S."/>
            <person name="Walk T."/>
            <person name="White J."/>
            <person name="Yandava C."/>
            <person name="Wirth D.F."/>
            <person name="Nusbaum C."/>
            <person name="Birren B."/>
        </authorList>
    </citation>
    <scope>NUCLEOTIDE SEQUENCE [LARGE SCALE GENOMIC DNA]</scope>
    <source>
        <strain evidence="3">RAJ116</strain>
    </source>
</reference>